<accession>A0A6C0EVA4</accession>
<keyword evidence="1" id="KW-1133">Transmembrane helix</keyword>
<evidence type="ECO:0000313" key="2">
    <source>
        <dbReference type="EMBL" id="QHT32229.1"/>
    </source>
</evidence>
<proteinExistence type="predicted"/>
<evidence type="ECO:0000256" key="1">
    <source>
        <dbReference type="SAM" id="Phobius"/>
    </source>
</evidence>
<name>A0A6C0EVA4_9ZZZZ</name>
<keyword evidence="1" id="KW-0472">Membrane</keyword>
<dbReference type="EMBL" id="MN738933">
    <property type="protein sequence ID" value="QHT32229.1"/>
    <property type="molecule type" value="Genomic_DNA"/>
</dbReference>
<reference evidence="2" key="1">
    <citation type="journal article" date="2020" name="Nature">
        <title>Giant virus diversity and host interactions through global metagenomics.</title>
        <authorList>
            <person name="Schulz F."/>
            <person name="Roux S."/>
            <person name="Paez-Espino D."/>
            <person name="Jungbluth S."/>
            <person name="Walsh D.A."/>
            <person name="Denef V.J."/>
            <person name="McMahon K.D."/>
            <person name="Konstantinidis K.T."/>
            <person name="Eloe-Fadrosh E.A."/>
            <person name="Kyrpides N.C."/>
            <person name="Woyke T."/>
        </authorList>
    </citation>
    <scope>NUCLEOTIDE SEQUENCE</scope>
    <source>
        <strain evidence="2">GVMAG-M-3300009159-65</strain>
    </source>
</reference>
<feature type="transmembrane region" description="Helical" evidence="1">
    <location>
        <begin position="9"/>
        <end position="26"/>
    </location>
</feature>
<organism evidence="2">
    <name type="scientific">viral metagenome</name>
    <dbReference type="NCBI Taxonomy" id="1070528"/>
    <lineage>
        <taxon>unclassified sequences</taxon>
        <taxon>metagenomes</taxon>
        <taxon>organismal metagenomes</taxon>
    </lineage>
</organism>
<keyword evidence="1" id="KW-0812">Transmembrane</keyword>
<dbReference type="AlphaFoldDB" id="A0A6C0EVA4"/>
<protein>
    <submittedName>
        <fullName evidence="2">Uncharacterized protein</fullName>
    </submittedName>
</protein>
<sequence>MKRSIYKKLLLFFIIFMFIYGIYFMTKPLIEPEPFISAECPNTMIKDGEKILLYNPKLAKIPGVNPIQLDSLEDYEEYIAWQRANKLNCPILHLEKVFNTQGESMYEIKPSFATDLATGGINHSLPVIRKKSCTLDATLDDPPYNMGQYPAYDKDNQDIGRLNAIDNGLA</sequence>